<dbReference type="PANTHER" id="PTHR32308">
    <property type="entry name" value="LYASE BETA SUBUNIT, PUTATIVE (AFU_ORTHOLOGUE AFUA_4G13030)-RELATED"/>
    <property type="match status" value="1"/>
</dbReference>
<dbReference type="EMBL" id="QHHQ01000001">
    <property type="protein sequence ID" value="RAI03566.1"/>
    <property type="molecule type" value="Genomic_DNA"/>
</dbReference>
<dbReference type="Pfam" id="PF03328">
    <property type="entry name" value="HpcH_HpaI"/>
    <property type="match status" value="1"/>
</dbReference>
<keyword evidence="8" id="KW-0456">Lyase</keyword>
<evidence type="ECO:0000313" key="9">
    <source>
        <dbReference type="Proteomes" id="UP000249590"/>
    </source>
</evidence>
<dbReference type="AlphaFoldDB" id="A0A8B2P099"/>
<organism evidence="8 9">
    <name type="scientific">Acuticoccus sediminis</name>
    <dbReference type="NCBI Taxonomy" id="2184697"/>
    <lineage>
        <taxon>Bacteria</taxon>
        <taxon>Pseudomonadati</taxon>
        <taxon>Pseudomonadota</taxon>
        <taxon>Alphaproteobacteria</taxon>
        <taxon>Hyphomicrobiales</taxon>
        <taxon>Amorphaceae</taxon>
        <taxon>Acuticoccus</taxon>
    </lineage>
</organism>
<dbReference type="GO" id="GO:0000287">
    <property type="term" value="F:magnesium ion binding"/>
    <property type="evidence" value="ECO:0007669"/>
    <property type="project" value="TreeGrafter"/>
</dbReference>
<keyword evidence="4 6" id="KW-0460">Magnesium</keyword>
<dbReference type="Proteomes" id="UP000249590">
    <property type="component" value="Unassembled WGS sequence"/>
</dbReference>
<name>A0A8B2P099_9HYPH</name>
<comment type="caution">
    <text evidence="8">The sequence shown here is derived from an EMBL/GenBank/DDBJ whole genome shotgun (WGS) entry which is preliminary data.</text>
</comment>
<feature type="binding site" evidence="5">
    <location>
        <position position="66"/>
    </location>
    <ligand>
        <name>substrate</name>
    </ligand>
</feature>
<feature type="binding site" evidence="6">
    <location>
        <position position="144"/>
    </location>
    <ligand>
        <name>Mg(2+)</name>
        <dbReference type="ChEBI" id="CHEBI:18420"/>
    </ligand>
</feature>
<reference evidence="8 9" key="1">
    <citation type="submission" date="2018-05" db="EMBL/GenBank/DDBJ databases">
        <title>Acuticoccus sediminis sp. nov., isolated from deep-sea sediment of Indian Ocean.</title>
        <authorList>
            <person name="Liu X."/>
            <person name="Lai Q."/>
            <person name="Du Y."/>
            <person name="Sun F."/>
            <person name="Zhang X."/>
            <person name="Wang S."/>
            <person name="Shao Z."/>
        </authorList>
    </citation>
    <scope>NUCLEOTIDE SEQUENCE [LARGE SCALE GENOMIC DNA]</scope>
    <source>
        <strain evidence="8 9">PTG4-2</strain>
    </source>
</reference>
<dbReference type="OrthoDB" id="9800547at2"/>
<evidence type="ECO:0000313" key="8">
    <source>
        <dbReference type="EMBL" id="RAI03566.1"/>
    </source>
</evidence>
<evidence type="ECO:0000256" key="5">
    <source>
        <dbReference type="PIRSR" id="PIRSR015582-1"/>
    </source>
</evidence>
<feature type="binding site" evidence="5">
    <location>
        <position position="115"/>
    </location>
    <ligand>
        <name>substrate</name>
    </ligand>
</feature>
<evidence type="ECO:0000256" key="6">
    <source>
        <dbReference type="PIRSR" id="PIRSR015582-2"/>
    </source>
</evidence>
<evidence type="ECO:0000256" key="4">
    <source>
        <dbReference type="ARBA" id="ARBA00022842"/>
    </source>
</evidence>
<feature type="domain" description="HpcH/HpaI aldolase/citrate lyase" evidence="7">
    <location>
        <begin position="6"/>
        <end position="212"/>
    </location>
</feature>
<dbReference type="GO" id="GO:0006107">
    <property type="term" value="P:oxaloacetate metabolic process"/>
    <property type="evidence" value="ECO:0007669"/>
    <property type="project" value="TreeGrafter"/>
</dbReference>
<dbReference type="InterPro" id="IPR005000">
    <property type="entry name" value="Aldolase/citrate-lyase_domain"/>
</dbReference>
<feature type="binding site" evidence="6">
    <location>
        <position position="115"/>
    </location>
    <ligand>
        <name>Mg(2+)</name>
        <dbReference type="ChEBI" id="CHEBI:18420"/>
    </ligand>
</feature>
<comment type="cofactor">
    <cofactor evidence="1">
        <name>Mg(2+)</name>
        <dbReference type="ChEBI" id="CHEBI:18420"/>
    </cofactor>
</comment>
<dbReference type="PANTHER" id="PTHR32308:SF10">
    <property type="entry name" value="CITRATE LYASE SUBUNIT BETA"/>
    <property type="match status" value="1"/>
</dbReference>
<gene>
    <name evidence="8" type="ORF">DLJ53_03495</name>
</gene>
<dbReference type="RefSeq" id="WP_111342371.1">
    <property type="nucleotide sequence ID" value="NZ_QHHQ01000001.1"/>
</dbReference>
<accession>A0A8B2P099</accession>
<evidence type="ECO:0000256" key="2">
    <source>
        <dbReference type="ARBA" id="ARBA00005568"/>
    </source>
</evidence>
<keyword evidence="3 6" id="KW-0479">Metal-binding</keyword>
<proteinExistence type="inferred from homology"/>
<sequence>MPKLRRTILYIPADNARALAKATELPADAVIVDLEDAVAPDRKVAARDAARQAVETLKPVKEVALRVNGADTPWHAEDAALGTSLGVPVVLPKVKTVEDVTRLGAVVGTVWPMMEAAEGIWNALPIARAAKATGDVALIVGTNDLALELGCEPGPERANLAFALQAIVLAGRATGCDVIDGVMNDFRNEAGLVAEARAGRALGMVGKTVIHPAQIGPVNSVFAPSAEEVAKARAIVEAMDAAEREGRSVATLDGRMVERLHAEAARRVLALADAVDAS</sequence>
<keyword evidence="9" id="KW-1185">Reference proteome</keyword>
<dbReference type="SUPFAM" id="SSF51621">
    <property type="entry name" value="Phosphoenolpyruvate/pyruvate domain"/>
    <property type="match status" value="1"/>
</dbReference>
<evidence type="ECO:0000259" key="7">
    <source>
        <dbReference type="Pfam" id="PF03328"/>
    </source>
</evidence>
<dbReference type="InterPro" id="IPR015813">
    <property type="entry name" value="Pyrv/PenolPyrv_kinase-like_dom"/>
</dbReference>
<comment type="similarity">
    <text evidence="2">Belongs to the HpcH/HpaI aldolase family.</text>
</comment>
<protein>
    <submittedName>
        <fullName evidence="8">CoA ester lyase</fullName>
    </submittedName>
</protein>
<dbReference type="Gene3D" id="3.20.20.60">
    <property type="entry name" value="Phosphoenolpyruvate-binding domains"/>
    <property type="match status" value="1"/>
</dbReference>
<evidence type="ECO:0000256" key="3">
    <source>
        <dbReference type="ARBA" id="ARBA00022723"/>
    </source>
</evidence>
<evidence type="ECO:0000256" key="1">
    <source>
        <dbReference type="ARBA" id="ARBA00001946"/>
    </source>
</evidence>
<dbReference type="GO" id="GO:0016829">
    <property type="term" value="F:lyase activity"/>
    <property type="evidence" value="ECO:0007669"/>
    <property type="project" value="UniProtKB-KW"/>
</dbReference>
<dbReference type="InterPro" id="IPR011206">
    <property type="entry name" value="Citrate_lyase_beta/mcl1/mcl2"/>
</dbReference>
<dbReference type="InterPro" id="IPR040442">
    <property type="entry name" value="Pyrv_kinase-like_dom_sf"/>
</dbReference>
<dbReference type="PIRSF" id="PIRSF015582">
    <property type="entry name" value="Cit_lyase_B"/>
    <property type="match status" value="1"/>
</dbReference>